<evidence type="ECO:0000256" key="3">
    <source>
        <dbReference type="ARBA" id="ARBA00022475"/>
    </source>
</evidence>
<gene>
    <name evidence="9" type="ORF">GT003_01380</name>
</gene>
<dbReference type="AlphaFoldDB" id="A0A7X4YJU2"/>
<organism evidence="9 10">
    <name type="scientific">Paenibacillus sacheonensis</name>
    <dbReference type="NCBI Taxonomy" id="742054"/>
    <lineage>
        <taxon>Bacteria</taxon>
        <taxon>Bacillati</taxon>
        <taxon>Bacillota</taxon>
        <taxon>Bacilli</taxon>
        <taxon>Bacillales</taxon>
        <taxon>Paenibacillaceae</taxon>
        <taxon>Paenibacillus</taxon>
    </lineage>
</organism>
<dbReference type="InterPro" id="IPR035906">
    <property type="entry name" value="MetI-like_sf"/>
</dbReference>
<evidence type="ECO:0000259" key="8">
    <source>
        <dbReference type="PROSITE" id="PS50928"/>
    </source>
</evidence>
<dbReference type="SUPFAM" id="SSF161098">
    <property type="entry name" value="MetI-like"/>
    <property type="match status" value="1"/>
</dbReference>
<dbReference type="InterPro" id="IPR000515">
    <property type="entry name" value="MetI-like"/>
</dbReference>
<dbReference type="Proteomes" id="UP000558113">
    <property type="component" value="Unassembled WGS sequence"/>
</dbReference>
<dbReference type="EMBL" id="JAAAMU010000001">
    <property type="protein sequence ID" value="NBC67645.1"/>
    <property type="molecule type" value="Genomic_DNA"/>
</dbReference>
<keyword evidence="2 7" id="KW-0813">Transport</keyword>
<keyword evidence="5 7" id="KW-1133">Transmembrane helix</keyword>
<dbReference type="PANTHER" id="PTHR43227:SF11">
    <property type="entry name" value="BLL4140 PROTEIN"/>
    <property type="match status" value="1"/>
</dbReference>
<evidence type="ECO:0000256" key="1">
    <source>
        <dbReference type="ARBA" id="ARBA00004651"/>
    </source>
</evidence>
<accession>A0A7X4YJU2</accession>
<evidence type="ECO:0000256" key="7">
    <source>
        <dbReference type="RuleBase" id="RU363032"/>
    </source>
</evidence>
<feature type="transmembrane region" description="Helical" evidence="7">
    <location>
        <begin position="67"/>
        <end position="93"/>
    </location>
</feature>
<evidence type="ECO:0000256" key="6">
    <source>
        <dbReference type="ARBA" id="ARBA00023136"/>
    </source>
</evidence>
<evidence type="ECO:0000313" key="10">
    <source>
        <dbReference type="Proteomes" id="UP000558113"/>
    </source>
</evidence>
<dbReference type="InterPro" id="IPR050809">
    <property type="entry name" value="UgpAE/MalFG_permease"/>
</dbReference>
<comment type="similarity">
    <text evidence="7">Belongs to the binding-protein-dependent transport system permease family.</text>
</comment>
<comment type="subcellular location">
    <subcellularLocation>
        <location evidence="1 7">Cell membrane</location>
        <topology evidence="1 7">Multi-pass membrane protein</topology>
    </subcellularLocation>
</comment>
<feature type="transmembrane region" description="Helical" evidence="7">
    <location>
        <begin position="154"/>
        <end position="180"/>
    </location>
</feature>
<evidence type="ECO:0000256" key="2">
    <source>
        <dbReference type="ARBA" id="ARBA00022448"/>
    </source>
</evidence>
<dbReference type="GO" id="GO:0005886">
    <property type="term" value="C:plasma membrane"/>
    <property type="evidence" value="ECO:0007669"/>
    <property type="project" value="UniProtKB-SubCell"/>
</dbReference>
<dbReference type="Pfam" id="PF00528">
    <property type="entry name" value="BPD_transp_1"/>
    <property type="match status" value="1"/>
</dbReference>
<keyword evidence="4 7" id="KW-0812">Transmembrane</keyword>
<dbReference type="Gene3D" id="1.10.3720.10">
    <property type="entry name" value="MetI-like"/>
    <property type="match status" value="1"/>
</dbReference>
<protein>
    <submittedName>
        <fullName evidence="9">ABC transporter permease subunit</fullName>
    </submittedName>
</protein>
<feature type="transmembrane region" description="Helical" evidence="7">
    <location>
        <begin position="201"/>
        <end position="219"/>
    </location>
</feature>
<proteinExistence type="inferred from homology"/>
<feature type="transmembrane region" description="Helical" evidence="7">
    <location>
        <begin position="114"/>
        <end position="134"/>
    </location>
</feature>
<evidence type="ECO:0000256" key="5">
    <source>
        <dbReference type="ARBA" id="ARBA00022989"/>
    </source>
</evidence>
<dbReference type="PANTHER" id="PTHR43227">
    <property type="entry name" value="BLL4140 PROTEIN"/>
    <property type="match status" value="1"/>
</dbReference>
<feature type="domain" description="ABC transmembrane type-1" evidence="8">
    <location>
        <begin position="68"/>
        <end position="282"/>
    </location>
</feature>
<name>A0A7X4YJU2_9BACL</name>
<reference evidence="9 10" key="1">
    <citation type="submission" date="2020-01" db="EMBL/GenBank/DDBJ databases">
        <title>Paenibacillus soybeanensis sp. nov. isolated from the nodules of soybean (Glycine max(L.) Merr).</title>
        <authorList>
            <person name="Wang H."/>
        </authorList>
    </citation>
    <scope>NUCLEOTIDE SEQUENCE [LARGE SCALE GENOMIC DNA]</scope>
    <source>
        <strain evidence="9 10">DSM 23054</strain>
    </source>
</reference>
<evidence type="ECO:0000313" key="9">
    <source>
        <dbReference type="EMBL" id="NBC67645.1"/>
    </source>
</evidence>
<evidence type="ECO:0000256" key="4">
    <source>
        <dbReference type="ARBA" id="ARBA00022692"/>
    </source>
</evidence>
<keyword evidence="6 7" id="KW-0472">Membrane</keyword>
<keyword evidence="10" id="KW-1185">Reference proteome</keyword>
<comment type="caution">
    <text evidence="9">The sequence shown here is derived from an EMBL/GenBank/DDBJ whole genome shotgun (WGS) entry which is preliminary data.</text>
</comment>
<keyword evidence="3" id="KW-1003">Cell membrane</keyword>
<dbReference type="GO" id="GO:0055085">
    <property type="term" value="P:transmembrane transport"/>
    <property type="evidence" value="ECO:0007669"/>
    <property type="project" value="InterPro"/>
</dbReference>
<feature type="transmembrane region" description="Helical" evidence="7">
    <location>
        <begin position="12"/>
        <end position="35"/>
    </location>
</feature>
<sequence length="295" mass="32655">MKKRVSVHYHLMLLPTMALVAAFSIYPLFGLMLAFQEFNPGKGIWGSTFIGLENFKYMFEIPDIKTIFMNTLSIAVMKILATQLLALAFALLLNEVKNAVFKKSIQTIVYLPHFISWVLLGGIVINVLSLDGIVNEALGKLGISPIFFLGSNGWFPGVIVGTHVWQEFGFSAIIYLAALTGINPSLYEAAGIDGAGRLKQLLYVTMPGIATTIILLLTLDMQNVLNAGFEQILNLYNPMVYQTGDIIDTYVYRAGLKELQYELATAVGLLKSVVSLILITISYFLASKFANYRIF</sequence>
<feature type="transmembrane region" description="Helical" evidence="7">
    <location>
        <begin position="263"/>
        <end position="286"/>
    </location>
</feature>
<dbReference type="RefSeq" id="WP_161693638.1">
    <property type="nucleotide sequence ID" value="NZ_JAAAMU010000001.1"/>
</dbReference>
<dbReference type="OrthoDB" id="9785836at2"/>
<dbReference type="PROSITE" id="PS50928">
    <property type="entry name" value="ABC_TM1"/>
    <property type="match status" value="1"/>
</dbReference>